<evidence type="ECO:0000313" key="3">
    <source>
        <dbReference type="Proteomes" id="UP000550787"/>
    </source>
</evidence>
<dbReference type="InterPro" id="IPR050744">
    <property type="entry name" value="AI-2_Isomerase_LsrG"/>
</dbReference>
<protein>
    <submittedName>
        <fullName evidence="2">Antibiotic biosynthesis monooxygenase</fullName>
    </submittedName>
</protein>
<keyword evidence="2" id="KW-0503">Monooxygenase</keyword>
<dbReference type="OMA" id="FVFFEVW"/>
<dbReference type="PROSITE" id="PS51725">
    <property type="entry name" value="ABM"/>
    <property type="match status" value="1"/>
</dbReference>
<name>A0A7W4I6D9_GLUDI</name>
<evidence type="ECO:0000259" key="1">
    <source>
        <dbReference type="PROSITE" id="PS51725"/>
    </source>
</evidence>
<dbReference type="SUPFAM" id="SSF54909">
    <property type="entry name" value="Dimeric alpha+beta barrel"/>
    <property type="match status" value="1"/>
</dbReference>
<dbReference type="Proteomes" id="UP000550787">
    <property type="component" value="Unassembled WGS sequence"/>
</dbReference>
<dbReference type="Gene3D" id="3.30.70.100">
    <property type="match status" value="1"/>
</dbReference>
<dbReference type="EMBL" id="JABEQG010000023">
    <property type="protein sequence ID" value="MBB2157071.1"/>
    <property type="molecule type" value="Genomic_DNA"/>
</dbReference>
<dbReference type="InterPro" id="IPR007138">
    <property type="entry name" value="ABM_dom"/>
</dbReference>
<evidence type="ECO:0000313" key="2">
    <source>
        <dbReference type="EMBL" id="MBB2157071.1"/>
    </source>
</evidence>
<reference evidence="2 3" key="1">
    <citation type="submission" date="2020-04" db="EMBL/GenBank/DDBJ databases">
        <title>Description of novel Gluconacetobacter.</title>
        <authorList>
            <person name="Sombolestani A."/>
        </authorList>
    </citation>
    <scope>NUCLEOTIDE SEQUENCE [LARGE SCALE GENOMIC DNA]</scope>
    <source>
        <strain evidence="2 3">LMG 7603</strain>
    </source>
</reference>
<feature type="domain" description="ABM" evidence="1">
    <location>
        <begin position="5"/>
        <end position="93"/>
    </location>
</feature>
<dbReference type="InterPro" id="IPR011008">
    <property type="entry name" value="Dimeric_a/b-barrel"/>
</dbReference>
<accession>A0A7W4I6D9</accession>
<dbReference type="PANTHER" id="PTHR33336">
    <property type="entry name" value="QUINOL MONOOXYGENASE YGIN-RELATED"/>
    <property type="match status" value="1"/>
</dbReference>
<dbReference type="RefSeq" id="WP_012228443.1">
    <property type="nucleotide sequence ID" value="NZ_JABEQG010000023.1"/>
</dbReference>
<keyword evidence="2" id="KW-0560">Oxidoreductase</keyword>
<dbReference type="PANTHER" id="PTHR33336:SF3">
    <property type="entry name" value="ABM DOMAIN-CONTAINING PROTEIN"/>
    <property type="match status" value="1"/>
</dbReference>
<dbReference type="GO" id="GO:0004497">
    <property type="term" value="F:monooxygenase activity"/>
    <property type="evidence" value="ECO:0007669"/>
    <property type="project" value="UniProtKB-KW"/>
</dbReference>
<dbReference type="Pfam" id="PF03992">
    <property type="entry name" value="ABM"/>
    <property type="match status" value="1"/>
</dbReference>
<organism evidence="2 3">
    <name type="scientific">Gluconacetobacter diazotrophicus</name>
    <name type="common">Acetobacter diazotrophicus</name>
    <dbReference type="NCBI Taxonomy" id="33996"/>
    <lineage>
        <taxon>Bacteria</taxon>
        <taxon>Pseudomonadati</taxon>
        <taxon>Pseudomonadota</taxon>
        <taxon>Alphaproteobacteria</taxon>
        <taxon>Acetobacterales</taxon>
        <taxon>Acetobacteraceae</taxon>
        <taxon>Gluconacetobacter</taxon>
    </lineage>
</organism>
<sequence>MRPTCTLTATLNARPEKRAELVELLESFVEPSRSEPGCIDYHFHVSAEDPNVFYFYENWTSRADLDRHLKLPYQQEWFGRHKEFLTKDADLKFFEMLSDHDAP</sequence>
<comment type="caution">
    <text evidence="2">The sequence shown here is derived from an EMBL/GenBank/DDBJ whole genome shotgun (WGS) entry which is preliminary data.</text>
</comment>
<gene>
    <name evidence="2" type="ORF">HLH33_12245</name>
</gene>
<dbReference type="AlphaFoldDB" id="A0A7W4I6D9"/>
<proteinExistence type="predicted"/>